<gene>
    <name evidence="2" type="ORF">ALPR1_08818</name>
</gene>
<name>A3I1P8_9BACT</name>
<dbReference type="HOGENOM" id="CLU_006332_9_3_10"/>
<dbReference type="STRING" id="388413.ALPR1_08818"/>
<dbReference type="eggNOG" id="COG3119">
    <property type="taxonomic scope" value="Bacteria"/>
</dbReference>
<dbReference type="Proteomes" id="UP000003919">
    <property type="component" value="Chromosome"/>
</dbReference>
<feature type="domain" description="Sulfatase N-terminal" evidence="1">
    <location>
        <begin position="15"/>
        <end position="308"/>
    </location>
</feature>
<sequence>MFACQKEEVAYPQKPNILFAIMDDVTYMHMGAYGCEWVNTPNFDRIAKEGILFQNAYTPNAKCGPSRSNILTGRNSWQLEEGANHWSYFPSKFKSFAESLSEHGYHVGYTGKGWAPGVAKNEDGSARDLLVNRYSEIKLTAPTANISNVDYAANFDVFLKDRNEDEPFFFWYGGLEPHRGYEYGSGIAKGGKEVSQIKDEDIYSFWPKVDSVRTDLLDYAFEIEHFDKQLGKMLDQLEAAGELENTLIVVTSDNGMPFPRVKGQEYEYSNHLPLAVMWPAGIKSIGRTVEDFVSFIDFAPTFLELAGVSEEQSGMEMITGKSLTDLFFAEKGGKITEDRNQVFIGKERHDVGRPEDQGYPIRGIVKDGMLYLKNFKPDRWPAGNPETGYLNTDGSPTKTVVLNSIYQPNTFKFWKESFGKREEEEFYDIANDPECLNNLASDEKYQEKLKEMRLELIATLTEQGDPRMKGDGNLLESYLYSDKSGVNFYERYMSGEKVNFGWVNASDFQDLSKIETYQQMKDGGNAITIEKK</sequence>
<dbReference type="InterPro" id="IPR017850">
    <property type="entry name" value="Alkaline_phosphatase_core_sf"/>
</dbReference>
<dbReference type="AlphaFoldDB" id="A3I1P8"/>
<dbReference type="Pfam" id="PF00884">
    <property type="entry name" value="Sulfatase"/>
    <property type="match status" value="1"/>
</dbReference>
<proteinExistence type="predicted"/>
<evidence type="ECO:0000313" key="2">
    <source>
        <dbReference type="EMBL" id="EAZ79714.2"/>
    </source>
</evidence>
<dbReference type="CDD" id="cd16027">
    <property type="entry name" value="SGSH"/>
    <property type="match status" value="1"/>
</dbReference>
<protein>
    <submittedName>
        <fullName evidence="2">Heparan N-sulfatase</fullName>
    </submittedName>
</protein>
<dbReference type="Gene3D" id="3.40.720.10">
    <property type="entry name" value="Alkaline Phosphatase, subunit A"/>
    <property type="match status" value="1"/>
</dbReference>
<dbReference type="PANTHER" id="PTHR43751:SF1">
    <property type="entry name" value="SULFATASE ATSG-RELATED"/>
    <property type="match status" value="1"/>
</dbReference>
<evidence type="ECO:0000259" key="1">
    <source>
        <dbReference type="Pfam" id="PF00884"/>
    </source>
</evidence>
<dbReference type="EMBL" id="CM001023">
    <property type="protein sequence ID" value="EAZ79714.2"/>
    <property type="molecule type" value="Genomic_DNA"/>
</dbReference>
<dbReference type="InterPro" id="IPR052701">
    <property type="entry name" value="GAG_Ulvan_Degrading_Sulfatases"/>
</dbReference>
<dbReference type="PANTHER" id="PTHR43751">
    <property type="entry name" value="SULFATASE"/>
    <property type="match status" value="1"/>
</dbReference>
<accession>A3I1P8</accession>
<comment type="caution">
    <text evidence="2">The sequence shown here is derived from an EMBL/GenBank/DDBJ whole genome shotgun (WGS) entry which is preliminary data.</text>
</comment>
<dbReference type="SUPFAM" id="SSF53649">
    <property type="entry name" value="Alkaline phosphatase-like"/>
    <property type="match status" value="1"/>
</dbReference>
<reference evidence="2 3" key="1">
    <citation type="journal article" date="2011" name="J. Bacteriol.">
        <title>Complete genome sequence of Algoriphagus sp. PR1, bacterial prey of a colony-forming choanoflagellate.</title>
        <authorList>
            <person name="Alegado R.A."/>
            <person name="Ferriera S."/>
            <person name="Nusbaum C."/>
            <person name="Young S.K."/>
            <person name="Zeng Q."/>
            <person name="Imamovic A."/>
            <person name="Fairclough S.R."/>
            <person name="King N."/>
        </authorList>
    </citation>
    <scope>NUCLEOTIDE SEQUENCE [LARGE SCALE GENOMIC DNA]</scope>
    <source>
        <strain evidence="2 3">PR1</strain>
    </source>
</reference>
<dbReference type="PROSITE" id="PS51257">
    <property type="entry name" value="PROKAR_LIPOPROTEIN"/>
    <property type="match status" value="1"/>
</dbReference>
<evidence type="ECO:0000313" key="3">
    <source>
        <dbReference type="Proteomes" id="UP000003919"/>
    </source>
</evidence>
<dbReference type="EMBL" id="AAXU02000001">
    <property type="protein sequence ID" value="EAZ79714.2"/>
    <property type="molecule type" value="Genomic_DNA"/>
</dbReference>
<keyword evidence="3" id="KW-1185">Reference proteome</keyword>
<dbReference type="InterPro" id="IPR000917">
    <property type="entry name" value="Sulfatase_N"/>
</dbReference>
<organism evidence="2 3">
    <name type="scientific">Algoriphagus machipongonensis</name>
    <dbReference type="NCBI Taxonomy" id="388413"/>
    <lineage>
        <taxon>Bacteria</taxon>
        <taxon>Pseudomonadati</taxon>
        <taxon>Bacteroidota</taxon>
        <taxon>Cytophagia</taxon>
        <taxon>Cytophagales</taxon>
        <taxon>Cyclobacteriaceae</taxon>
        <taxon>Algoriphagus</taxon>
    </lineage>
</organism>